<dbReference type="Pfam" id="PF05045">
    <property type="entry name" value="RgpF"/>
    <property type="match status" value="1"/>
</dbReference>
<dbReference type="AlphaFoldDB" id="A0A3B1E224"/>
<accession>A0A3B1E224</accession>
<proteinExistence type="predicted"/>
<keyword evidence="1" id="KW-0808">Transferase</keyword>
<name>A0A3B1E224_9ZZZZ</name>
<keyword evidence="1" id="KW-0328">Glycosyltransferase</keyword>
<dbReference type="GO" id="GO:0016757">
    <property type="term" value="F:glycosyltransferase activity"/>
    <property type="evidence" value="ECO:0007669"/>
    <property type="project" value="UniProtKB-KW"/>
</dbReference>
<sequence length="290" mass="34537">MSLNNNRATVFVHYDRDNIVDDYVYFYLQELQKYSSFLVFVSTTKLKEQDIENLSQYCSRVIVRENIGYDFMSYKIGLESFVYQDYDEVVICNDSIYGPVYPLKNIFNTMQHKECDFWGITDNNDIDYHLQSYFLVFKKEILNNQVFSDFWDNVEALSDKNDIIKKYEVGLTRTLIKAKFTFTIYSSFKPTIIQKILTFSKKLIPHKIIKKIIALTQRKDDIKRIGKFNTTHYFWKELLISQKMPFVKIELLRDNPMNININDVKEVIQQVSDYDTTLIDNHLARIKNNK</sequence>
<gene>
    <name evidence="1" type="ORF">MNB_ARC-1_1244</name>
</gene>
<reference evidence="1" key="1">
    <citation type="submission" date="2018-10" db="EMBL/GenBank/DDBJ databases">
        <authorList>
            <person name="Aoki K."/>
        </authorList>
    </citation>
    <scope>NUCLEOTIDE SEQUENCE</scope>
</reference>
<protein>
    <submittedName>
        <fullName evidence="1">Alpha-L-Rha alpha-1,2-L-rhamnosyltransferase/alpha-L-Rha alpha-1,3-L-rhamnosyltransferase</fullName>
        <ecNumber evidence="1">2.4.1.-</ecNumber>
    </submittedName>
</protein>
<organism evidence="1">
    <name type="scientific">hydrothermal vent metagenome</name>
    <dbReference type="NCBI Taxonomy" id="652676"/>
    <lineage>
        <taxon>unclassified sequences</taxon>
        <taxon>metagenomes</taxon>
        <taxon>ecological metagenomes</taxon>
    </lineage>
</organism>
<dbReference type="EC" id="2.4.1.-" evidence="1"/>
<dbReference type="InterPro" id="IPR007739">
    <property type="entry name" value="RgpF"/>
</dbReference>
<dbReference type="EMBL" id="UOYO01000040">
    <property type="protein sequence ID" value="VAY87972.1"/>
    <property type="molecule type" value="Genomic_DNA"/>
</dbReference>
<evidence type="ECO:0000313" key="1">
    <source>
        <dbReference type="EMBL" id="VAY87972.1"/>
    </source>
</evidence>